<dbReference type="AlphaFoldDB" id="A0A423X7I0"/>
<evidence type="ECO:0000313" key="1">
    <source>
        <dbReference type="EMBL" id="ROW11696.1"/>
    </source>
</evidence>
<accession>A0A423X7I0</accession>
<proteinExistence type="predicted"/>
<reference evidence="1 2" key="1">
    <citation type="submission" date="2015-09" db="EMBL/GenBank/DDBJ databases">
        <title>Host preference determinants of Valsa canker pathogens revealed by comparative genomics.</title>
        <authorList>
            <person name="Yin Z."/>
            <person name="Huang L."/>
        </authorList>
    </citation>
    <scope>NUCLEOTIDE SEQUENCE [LARGE SCALE GENOMIC DNA]</scope>
    <source>
        <strain evidence="1 2">SXYLt</strain>
    </source>
</reference>
<keyword evidence="2" id="KW-1185">Reference proteome</keyword>
<evidence type="ECO:0000313" key="2">
    <source>
        <dbReference type="Proteomes" id="UP000285146"/>
    </source>
</evidence>
<dbReference type="InParanoid" id="A0A423X7I0"/>
<name>A0A423X7I0_9PEZI</name>
<protein>
    <submittedName>
        <fullName evidence="1">Uncharacterized protein</fullName>
    </submittedName>
</protein>
<gene>
    <name evidence="1" type="ORF">VPNG_05575</name>
</gene>
<dbReference type="Proteomes" id="UP000285146">
    <property type="component" value="Unassembled WGS sequence"/>
</dbReference>
<organism evidence="1 2">
    <name type="scientific">Cytospora leucostoma</name>
    <dbReference type="NCBI Taxonomy" id="1230097"/>
    <lineage>
        <taxon>Eukaryota</taxon>
        <taxon>Fungi</taxon>
        <taxon>Dikarya</taxon>
        <taxon>Ascomycota</taxon>
        <taxon>Pezizomycotina</taxon>
        <taxon>Sordariomycetes</taxon>
        <taxon>Sordariomycetidae</taxon>
        <taxon>Diaporthales</taxon>
        <taxon>Cytosporaceae</taxon>
        <taxon>Cytospora</taxon>
    </lineage>
</organism>
<sequence length="92" mass="9795">MARVLDLAGFTPSNAGSAPEIDDHLPGAAWASVAVQEWRSLSIRQSRPHVFLIKVTVPVVTLADISFRNAPVDRASDGTLATSTTRILQAAN</sequence>
<dbReference type="EMBL" id="LKEB01000026">
    <property type="protein sequence ID" value="ROW11696.1"/>
    <property type="molecule type" value="Genomic_DNA"/>
</dbReference>
<comment type="caution">
    <text evidence="1">The sequence shown here is derived from an EMBL/GenBank/DDBJ whole genome shotgun (WGS) entry which is preliminary data.</text>
</comment>